<accession>A0AAV0IDF1</accession>
<evidence type="ECO:0000313" key="3">
    <source>
        <dbReference type="EMBL" id="CAI0395626.1"/>
    </source>
</evidence>
<dbReference type="EMBL" id="CAMGYJ010000003">
    <property type="protein sequence ID" value="CAI0395626.1"/>
    <property type="molecule type" value="Genomic_DNA"/>
</dbReference>
<dbReference type="Proteomes" id="UP001154282">
    <property type="component" value="Unassembled WGS sequence"/>
</dbReference>
<keyword evidence="4" id="KW-1185">Reference proteome</keyword>
<dbReference type="Pfam" id="PF14299">
    <property type="entry name" value="PP2"/>
    <property type="match status" value="1"/>
</dbReference>
<feature type="compositionally biased region" description="Pro residues" evidence="1">
    <location>
        <begin position="63"/>
        <end position="76"/>
    </location>
</feature>
<feature type="domain" description="F-box" evidence="2">
    <location>
        <begin position="77"/>
        <end position="123"/>
    </location>
</feature>
<reference evidence="3" key="1">
    <citation type="submission" date="2022-08" db="EMBL/GenBank/DDBJ databases">
        <authorList>
            <person name="Gutierrez-Valencia J."/>
        </authorList>
    </citation>
    <scope>NUCLEOTIDE SEQUENCE</scope>
</reference>
<dbReference type="InterPro" id="IPR001810">
    <property type="entry name" value="F-box_dom"/>
</dbReference>
<dbReference type="InterPro" id="IPR025886">
    <property type="entry name" value="PP2-like"/>
</dbReference>
<proteinExistence type="predicted"/>
<dbReference type="PROSITE" id="PS50181">
    <property type="entry name" value="FBOX"/>
    <property type="match status" value="1"/>
</dbReference>
<dbReference type="Gene3D" id="1.20.1280.50">
    <property type="match status" value="1"/>
</dbReference>
<gene>
    <name evidence="3" type="ORF">LITE_LOCUS8786</name>
</gene>
<protein>
    <recommendedName>
        <fullName evidence="2">F-box domain-containing protein</fullName>
    </recommendedName>
</protein>
<evidence type="ECO:0000259" key="2">
    <source>
        <dbReference type="PROSITE" id="PS50181"/>
    </source>
</evidence>
<dbReference type="PANTHER" id="PTHR32278:SF111">
    <property type="entry name" value="F-BOX PROTEIN PP2-B12-RELATED"/>
    <property type="match status" value="1"/>
</dbReference>
<dbReference type="InterPro" id="IPR036047">
    <property type="entry name" value="F-box-like_dom_sf"/>
</dbReference>
<dbReference type="SUPFAM" id="SSF81383">
    <property type="entry name" value="F-box domain"/>
    <property type="match status" value="1"/>
</dbReference>
<dbReference type="AlphaFoldDB" id="A0AAV0IDF1"/>
<name>A0AAV0IDF1_9ROSI</name>
<comment type="caution">
    <text evidence="3">The sequence shown here is derived from an EMBL/GenBank/DDBJ whole genome shotgun (WGS) entry which is preliminary data.</text>
</comment>
<dbReference type="PANTHER" id="PTHR32278">
    <property type="entry name" value="F-BOX DOMAIN-CONTAINING PROTEIN"/>
    <property type="match status" value="1"/>
</dbReference>
<feature type="region of interest" description="Disordered" evidence="1">
    <location>
        <begin position="54"/>
        <end position="81"/>
    </location>
</feature>
<organism evidence="3 4">
    <name type="scientific">Linum tenue</name>
    <dbReference type="NCBI Taxonomy" id="586396"/>
    <lineage>
        <taxon>Eukaryota</taxon>
        <taxon>Viridiplantae</taxon>
        <taxon>Streptophyta</taxon>
        <taxon>Embryophyta</taxon>
        <taxon>Tracheophyta</taxon>
        <taxon>Spermatophyta</taxon>
        <taxon>Magnoliopsida</taxon>
        <taxon>eudicotyledons</taxon>
        <taxon>Gunneridae</taxon>
        <taxon>Pentapetalae</taxon>
        <taxon>rosids</taxon>
        <taxon>fabids</taxon>
        <taxon>Malpighiales</taxon>
        <taxon>Linaceae</taxon>
        <taxon>Linum</taxon>
    </lineage>
</organism>
<evidence type="ECO:0000313" key="4">
    <source>
        <dbReference type="Proteomes" id="UP001154282"/>
    </source>
</evidence>
<evidence type="ECO:0000256" key="1">
    <source>
        <dbReference type="SAM" id="MobiDB-lite"/>
    </source>
</evidence>
<dbReference type="CDD" id="cd22162">
    <property type="entry name" value="F-box_AtSKIP3-like"/>
    <property type="match status" value="1"/>
</dbReference>
<sequence length="401" mass="43816">MHSHFTAFAAKLSPVHHHRLYKTLLVNPTINLTNSPHQPIPSLSLSLSLKNSPEMQTVKRLPRSPPLSASPPPPPSRLDMNDLPEDLIANVLSFTGPRESCRLAAVSATFWSASLSDTVWERFLPPDIGSVLSRAAAEKNGSSDSGSTKKDLFLRLCDHPVLIDGGRKSFSLDKRSGKKCFMISSRDLYIIWGDTPRYWKWIPDPDSRFGEVAELVGVCWLEVKGTIPTSMLSPSTLYTAYLVFRAPHGAYGFDYQPVEVSVGLSGDEKAVRSVYLDAGMERRRRLQVVAAEGAPRRLLGGFGRFSPRGSRVIGFHSPAPSAVADEGFGHRGGGAAAERGGSGVCPKERKDGWFEVELGDFFAKEGVEGELLEMYVAEVKGGNWKGGLLVQGIEIRPKEGK</sequence>